<proteinExistence type="predicted"/>
<protein>
    <recommendedName>
        <fullName evidence="3">DUF2933 domain-containing protein</fullName>
    </recommendedName>
</protein>
<sequence length="91" mass="9646">MSIDDRSVPARPHRRPGEATRSVSGARSKYMLPLLALGTVVAVFGVSQTGASLGMLFYLVLLACPLMHLFMHRGRHSGASGDHKGGGENEG</sequence>
<evidence type="ECO:0000256" key="1">
    <source>
        <dbReference type="SAM" id="MobiDB-lite"/>
    </source>
</evidence>
<dbReference type="EMBL" id="MN079146">
    <property type="protein sequence ID" value="QEA06485.1"/>
    <property type="molecule type" value="Genomic_DNA"/>
</dbReference>
<reference evidence="2" key="1">
    <citation type="submission" date="2019-06" db="EMBL/GenBank/DDBJ databases">
        <authorList>
            <person name="Murdoch R.W."/>
            <person name="Fathepure B."/>
        </authorList>
    </citation>
    <scope>NUCLEOTIDE SEQUENCE</scope>
</reference>
<dbReference type="Pfam" id="PF11666">
    <property type="entry name" value="DUF2933"/>
    <property type="match status" value="1"/>
</dbReference>
<feature type="region of interest" description="Disordered" evidence="1">
    <location>
        <begin position="1"/>
        <end position="24"/>
    </location>
</feature>
<name>A0A5B8RHS1_9ZZZZ</name>
<dbReference type="InterPro" id="IPR021682">
    <property type="entry name" value="DUF2933"/>
</dbReference>
<evidence type="ECO:0008006" key="3">
    <source>
        <dbReference type="Google" id="ProtNLM"/>
    </source>
</evidence>
<accession>A0A5B8RHS1</accession>
<evidence type="ECO:0000313" key="2">
    <source>
        <dbReference type="EMBL" id="QEA06485.1"/>
    </source>
</evidence>
<gene>
    <name evidence="2" type="ORF">KBTEX_02824</name>
</gene>
<organism evidence="2">
    <name type="scientific">uncultured organism</name>
    <dbReference type="NCBI Taxonomy" id="155900"/>
    <lineage>
        <taxon>unclassified sequences</taxon>
        <taxon>environmental samples</taxon>
    </lineage>
</organism>
<dbReference type="AlphaFoldDB" id="A0A5B8RHS1"/>